<dbReference type="EMBL" id="FNHG01000008">
    <property type="protein sequence ID" value="SDM29083.1"/>
    <property type="molecule type" value="Genomic_DNA"/>
</dbReference>
<name>A0A1G9S0S8_9PROT</name>
<accession>A0A1G9S0S8</accession>
<dbReference type="Proteomes" id="UP000199759">
    <property type="component" value="Unassembled WGS sequence"/>
</dbReference>
<evidence type="ECO:0000313" key="2">
    <source>
        <dbReference type="EMBL" id="SDM29083.1"/>
    </source>
</evidence>
<dbReference type="AlphaFoldDB" id="A0A1G9S0S8"/>
<evidence type="ECO:0000256" key="1">
    <source>
        <dbReference type="SAM" id="MobiDB-lite"/>
    </source>
</evidence>
<feature type="region of interest" description="Disordered" evidence="1">
    <location>
        <begin position="1"/>
        <end position="39"/>
    </location>
</feature>
<sequence>MAKGQQKSNKEVRKPKAEKKKTIAAAPSTKGTIVPPGKK</sequence>
<organism evidence="2 3">
    <name type="scientific">Maricaulis salignorans</name>
    <dbReference type="NCBI Taxonomy" id="144026"/>
    <lineage>
        <taxon>Bacteria</taxon>
        <taxon>Pseudomonadati</taxon>
        <taxon>Pseudomonadota</taxon>
        <taxon>Alphaproteobacteria</taxon>
        <taxon>Maricaulales</taxon>
        <taxon>Maricaulaceae</taxon>
        <taxon>Maricaulis</taxon>
    </lineage>
</organism>
<proteinExistence type="predicted"/>
<reference evidence="2 3" key="1">
    <citation type="submission" date="2016-10" db="EMBL/GenBank/DDBJ databases">
        <authorList>
            <person name="de Groot N.N."/>
        </authorList>
    </citation>
    <scope>NUCLEOTIDE SEQUENCE [LARGE SCALE GENOMIC DNA]</scope>
    <source>
        <strain evidence="2 3">DSM 16077</strain>
    </source>
</reference>
<evidence type="ECO:0000313" key="3">
    <source>
        <dbReference type="Proteomes" id="UP000199759"/>
    </source>
</evidence>
<gene>
    <name evidence="2" type="ORF">SAMN04488568_10867</name>
</gene>
<keyword evidence="3" id="KW-1185">Reference proteome</keyword>
<protein>
    <submittedName>
        <fullName evidence="2">Uncharacterized protein</fullName>
    </submittedName>
</protein>